<dbReference type="GO" id="GO:0030117">
    <property type="term" value="C:membrane coat"/>
    <property type="evidence" value="ECO:0007669"/>
    <property type="project" value="InterPro"/>
</dbReference>
<evidence type="ECO:0000256" key="5">
    <source>
        <dbReference type="ARBA" id="ARBA00023136"/>
    </source>
</evidence>
<dbReference type="SUPFAM" id="SSF48371">
    <property type="entry name" value="ARM repeat"/>
    <property type="match status" value="1"/>
</dbReference>
<evidence type="ECO:0000256" key="2">
    <source>
        <dbReference type="ARBA" id="ARBA00006613"/>
    </source>
</evidence>
<dbReference type="InterPro" id="IPR011989">
    <property type="entry name" value="ARM-like"/>
</dbReference>
<dbReference type="GO" id="GO:0012505">
    <property type="term" value="C:endomembrane system"/>
    <property type="evidence" value="ECO:0007669"/>
    <property type="project" value="UniProtKB-SubCell"/>
</dbReference>
<protein>
    <submittedName>
        <fullName evidence="8">AP-3 complex subunit beta</fullName>
    </submittedName>
</protein>
<dbReference type="GO" id="GO:0006886">
    <property type="term" value="P:intracellular protein transport"/>
    <property type="evidence" value="ECO:0007669"/>
    <property type="project" value="InterPro"/>
</dbReference>
<dbReference type="EMBL" id="JAPDMZ010000153">
    <property type="protein sequence ID" value="KAK0547728.1"/>
    <property type="molecule type" value="Genomic_DNA"/>
</dbReference>
<comment type="subcellular location">
    <subcellularLocation>
        <location evidence="1">Endomembrane system</location>
    </subcellularLocation>
</comment>
<evidence type="ECO:0000256" key="1">
    <source>
        <dbReference type="ARBA" id="ARBA00004308"/>
    </source>
</evidence>
<feature type="compositionally biased region" description="Basic and acidic residues" evidence="6">
    <location>
        <begin position="1002"/>
        <end position="1015"/>
    </location>
</feature>
<gene>
    <name evidence="8" type="primary">APL6</name>
    <name evidence="8" type="ORF">OC846_004739</name>
</gene>
<comment type="similarity">
    <text evidence="2">Belongs to the adaptor complexes large subunit family.</text>
</comment>
<feature type="region of interest" description="Disordered" evidence="6">
    <location>
        <begin position="985"/>
        <end position="1023"/>
    </location>
</feature>
<feature type="region of interest" description="Disordered" evidence="6">
    <location>
        <begin position="295"/>
        <end position="323"/>
    </location>
</feature>
<proteinExistence type="inferred from homology"/>
<keyword evidence="3" id="KW-0813">Transport</keyword>
<dbReference type="Gene3D" id="1.25.10.10">
    <property type="entry name" value="Leucine-rich Repeat Variant"/>
    <property type="match status" value="1"/>
</dbReference>
<dbReference type="GO" id="GO:0016192">
    <property type="term" value="P:vesicle-mediated transport"/>
    <property type="evidence" value="ECO:0007669"/>
    <property type="project" value="InterPro"/>
</dbReference>
<keyword evidence="4" id="KW-0653">Protein transport</keyword>
<dbReference type="InterPro" id="IPR016024">
    <property type="entry name" value="ARM-type_fold"/>
</dbReference>
<evidence type="ECO:0000259" key="7">
    <source>
        <dbReference type="Pfam" id="PF01602"/>
    </source>
</evidence>
<dbReference type="Proteomes" id="UP001176517">
    <property type="component" value="Unassembled WGS sequence"/>
</dbReference>
<evidence type="ECO:0000313" key="8">
    <source>
        <dbReference type="EMBL" id="KAK0547728.1"/>
    </source>
</evidence>
<feature type="compositionally biased region" description="Polar residues" evidence="6">
    <location>
        <begin position="370"/>
        <end position="388"/>
    </location>
</feature>
<keyword evidence="9" id="KW-1185">Reference proteome</keyword>
<feature type="region of interest" description="Disordered" evidence="6">
    <location>
        <begin position="1191"/>
        <end position="1211"/>
    </location>
</feature>
<name>A0AAN6JWN0_9BASI</name>
<feature type="domain" description="Clathrin/coatomer adaptor adaptin-like N-terminal" evidence="7">
    <location>
        <begin position="82"/>
        <end position="261"/>
    </location>
</feature>
<sequence length="1306" mass="137809">MTSVRSLGYLHQRMLERAEDAAVALRAAIGPASTDLATLQQQAAAPSLTDTPYNPDHDNEDIEDRITNNSSSSSSPYLHGILTSLDSSSDEARIDGLRRIIAAIAAGRHTIAHASLPAVLKLTSSSITSPHVRKLVSIILARSAHAQPDLALLAVNSFQRDLSNHSPLIRASALRALGSLRIPLLAPILRLAIASAARDSHPHVRRIAALSLSKAYALDPQPSSPNEELVSILILLLHDRSPSVLGAALVAYAALGFPEPPPTSATSSTSPASTSRITSTSVYDYDDADLHSDTQPAAAAATAAAQREKDVSQPTDAHSPPRLQQYTLLHPFYRKLCLALADMDEWTQSHALQTLLLYARANFVKPAPLPTSSGSAPSSTQPFLPTSQKNREEKQKQDIEAFFATDDDDTEARLSARGSSSTAQQTDNVPVGIDEKAVLARRNPDLDLLLTRAHALLLSRSPTVIFAVVRLFYFLGPPPPLAPFSSSSTSSISSPQSLLVRPLLRYVRPSTPPEQAYLAIINLLHLVTSTSSSSQFGSSSSSSSSFLPLLQPYLTHFLPRPGSDPLYLSLAKVEILVQLCAGGNIVGAGWVLAELEWLARVADVSATEGGASAAAAAAAAAATAQTNTGDVGKPSRELGQDAEFGRRESEAGDGGRLARRAVEGIGQIVQLVRHRPGSQHTSKSDPEANEITQRALDILLRLIRSGTSGKTALGIEKLKLKKSGVGARGRSGGGVDEDLQPGVVACAITVLRTLLQARQRPSLDLVPDPSSSLEPSADELSTGRILSHFPTLLFGNPPSSASATAVSVAKTTTTTNAEGKTVQIIRRPKIVGKNALVDPEARANLFWLLGQHCQTRVSVVFNGQQQQQQSEVRTLAELIGPDLIRRAALNFGNEASGTKLAILGCAAKIGVVLAGLGKAEDGKRASGGGGAAAGPEVGKTVEALVGYLMQLGRYDADYDVRDRARFLKALGRGVVSKSSAVPITPAVAAPPGPSVTSESEITDDKTTAAAERSDVEEQEGNEKTVQLVEDEVADEGEEEVGGVKLRREQVLLILFEGKDVGPVPSMTAQEGPRAGADEEEDTSFGTLALALSATPTSTPQHTNVAHQSSRGRRRRRLLLLRGWQRGAIPRWATAEEATPSRVRDPPSVAPPSTTTTAAASSTSAAKPKPVADAVPAVEAKAEAAVEALAHRAQAHLRSASSSHHAPGTPTQADRMAAPLVHAAAGAGTGAGEGRYKDLEDFLGGDEDDEDMEEIEVEVVDQVAPEDDEYEYEDDEYEEEEKQLVGGGAGGSKADLPPGSESNAWAS</sequence>
<evidence type="ECO:0000313" key="9">
    <source>
        <dbReference type="Proteomes" id="UP001176517"/>
    </source>
</evidence>
<keyword evidence="5" id="KW-0472">Membrane</keyword>
<dbReference type="InterPro" id="IPR002553">
    <property type="entry name" value="Clathrin/coatomer_adapt-like_N"/>
</dbReference>
<feature type="region of interest" description="Disordered" evidence="6">
    <location>
        <begin position="369"/>
        <end position="395"/>
    </location>
</feature>
<evidence type="ECO:0000256" key="6">
    <source>
        <dbReference type="SAM" id="MobiDB-lite"/>
    </source>
</evidence>
<feature type="compositionally biased region" description="Basic and acidic residues" evidence="6">
    <location>
        <begin position="633"/>
        <end position="650"/>
    </location>
</feature>
<dbReference type="Pfam" id="PF01602">
    <property type="entry name" value="Adaptin_N"/>
    <property type="match status" value="1"/>
</dbReference>
<evidence type="ECO:0000256" key="4">
    <source>
        <dbReference type="ARBA" id="ARBA00022927"/>
    </source>
</evidence>
<evidence type="ECO:0000256" key="3">
    <source>
        <dbReference type="ARBA" id="ARBA00022448"/>
    </source>
</evidence>
<feature type="compositionally biased region" description="Low complexity" evidence="6">
    <location>
        <begin position="1191"/>
        <end position="1205"/>
    </location>
</feature>
<feature type="region of interest" description="Disordered" evidence="6">
    <location>
        <begin position="1131"/>
        <end position="1168"/>
    </location>
</feature>
<feature type="region of interest" description="Disordered" evidence="6">
    <location>
        <begin position="1225"/>
        <end position="1306"/>
    </location>
</feature>
<reference evidence="8" key="1">
    <citation type="journal article" date="2023" name="PhytoFront">
        <title>Draft Genome Resources of Seven Strains of Tilletia horrida, Causal Agent of Kernel Smut of Rice.</title>
        <authorList>
            <person name="Khanal S."/>
            <person name="Antony Babu S."/>
            <person name="Zhou X.G."/>
        </authorList>
    </citation>
    <scope>NUCLEOTIDE SEQUENCE</scope>
    <source>
        <strain evidence="8">TX6</strain>
    </source>
</reference>
<comment type="caution">
    <text evidence="8">The sequence shown here is derived from an EMBL/GenBank/DDBJ whole genome shotgun (WGS) entry which is preliminary data.</text>
</comment>
<dbReference type="InterPro" id="IPR026739">
    <property type="entry name" value="AP_beta"/>
</dbReference>
<feature type="region of interest" description="Disordered" evidence="6">
    <location>
        <begin position="625"/>
        <end position="656"/>
    </location>
</feature>
<dbReference type="PANTHER" id="PTHR11134">
    <property type="entry name" value="ADAPTOR COMPLEX SUBUNIT BETA FAMILY MEMBER"/>
    <property type="match status" value="1"/>
</dbReference>
<accession>A0AAN6JWN0</accession>
<feature type="compositionally biased region" description="Acidic residues" evidence="6">
    <location>
        <begin position="1240"/>
        <end position="1280"/>
    </location>
</feature>
<feature type="compositionally biased region" description="Low complexity" evidence="6">
    <location>
        <begin position="1150"/>
        <end position="1168"/>
    </location>
</feature>
<feature type="compositionally biased region" description="Polar residues" evidence="6">
    <location>
        <begin position="312"/>
        <end position="323"/>
    </location>
</feature>
<feature type="region of interest" description="Disordered" evidence="6">
    <location>
        <begin position="42"/>
        <end position="74"/>
    </location>
</feature>
<organism evidence="8 9">
    <name type="scientific">Tilletia horrida</name>
    <dbReference type="NCBI Taxonomy" id="155126"/>
    <lineage>
        <taxon>Eukaryota</taxon>
        <taxon>Fungi</taxon>
        <taxon>Dikarya</taxon>
        <taxon>Basidiomycota</taxon>
        <taxon>Ustilaginomycotina</taxon>
        <taxon>Exobasidiomycetes</taxon>
        <taxon>Tilletiales</taxon>
        <taxon>Tilletiaceae</taxon>
        <taxon>Tilletia</taxon>
    </lineage>
</organism>